<evidence type="ECO:0000259" key="6">
    <source>
        <dbReference type="PROSITE" id="PS50929"/>
    </source>
</evidence>
<keyword evidence="3 5" id="KW-1133">Transmembrane helix</keyword>
<feature type="transmembrane region" description="Helical" evidence="5">
    <location>
        <begin position="185"/>
        <end position="207"/>
    </location>
</feature>
<feature type="transmembrane region" description="Helical" evidence="5">
    <location>
        <begin position="6"/>
        <end position="26"/>
    </location>
</feature>
<sequence>MAGYLVVFGILLVSRGFALTQSVSAVERGVLRFRVRVIDKVRRGDLLFVEQQGGVAAYASLTQDVGLISQAVVFLIPVVESVLILLFISLYLAWLSPQSLLAVLAIYAVTLPVYLLRFARTGSELRRAATADGSFFEQFIELLHGFKELKLNRRESDAFHAHLIETGADAVRLKLASSERQTNDVIYAGSILYLALLAVAFAIPALVPEASTTVYKVAAAVLFMLAPLTHIVNGAPTLAKADAAVSNLYALEARLDEALLAPVDAPPPRPLRKFERIGLQGVTFRFIGHDGRPGFAVGPLDFRLHR</sequence>
<dbReference type="InterPro" id="IPR036640">
    <property type="entry name" value="ABC1_TM_sf"/>
</dbReference>
<reference evidence="7 8" key="1">
    <citation type="journal article" date="2020" name="Microorganisms">
        <title>Osmotic Adaptation and Compatible Solute Biosynthesis of Phototrophic Bacteria as Revealed from Genome Analyses.</title>
        <authorList>
            <person name="Imhoff J.F."/>
            <person name="Rahn T."/>
            <person name="Kunzel S."/>
            <person name="Keller A."/>
            <person name="Neulinger S.C."/>
        </authorList>
    </citation>
    <scope>NUCLEOTIDE SEQUENCE [LARGE SCALE GENOMIC DNA]</scope>
    <source>
        <strain evidence="7 8">DSM 6210</strain>
    </source>
</reference>
<name>A0ABS1CQG5_9GAMM</name>
<keyword evidence="8" id="KW-1185">Reference proteome</keyword>
<feature type="transmembrane region" description="Helical" evidence="5">
    <location>
        <begin position="71"/>
        <end position="94"/>
    </location>
</feature>
<protein>
    <recommendedName>
        <fullName evidence="6">ABC transmembrane type-1 domain-containing protein</fullName>
    </recommendedName>
</protein>
<comment type="caution">
    <text evidence="7">The sequence shown here is derived from an EMBL/GenBank/DDBJ whole genome shotgun (WGS) entry which is preliminary data.</text>
</comment>
<dbReference type="PROSITE" id="PS50929">
    <property type="entry name" value="ABC_TM1F"/>
    <property type="match status" value="1"/>
</dbReference>
<feature type="transmembrane region" description="Helical" evidence="5">
    <location>
        <begin position="100"/>
        <end position="119"/>
    </location>
</feature>
<evidence type="ECO:0000256" key="4">
    <source>
        <dbReference type="ARBA" id="ARBA00023136"/>
    </source>
</evidence>
<keyword evidence="4 5" id="KW-0472">Membrane</keyword>
<keyword evidence="2 5" id="KW-0812">Transmembrane</keyword>
<dbReference type="SUPFAM" id="SSF90123">
    <property type="entry name" value="ABC transporter transmembrane region"/>
    <property type="match status" value="1"/>
</dbReference>
<proteinExistence type="predicted"/>
<evidence type="ECO:0000313" key="7">
    <source>
        <dbReference type="EMBL" id="MBK1634049.1"/>
    </source>
</evidence>
<comment type="subcellular location">
    <subcellularLocation>
        <location evidence="1">Cell membrane</location>
        <topology evidence="1">Multi-pass membrane protein</topology>
    </subcellularLocation>
</comment>
<gene>
    <name evidence="7" type="ORF">CKO31_25695</name>
</gene>
<evidence type="ECO:0000256" key="3">
    <source>
        <dbReference type="ARBA" id="ARBA00022989"/>
    </source>
</evidence>
<dbReference type="Proteomes" id="UP000748752">
    <property type="component" value="Unassembled WGS sequence"/>
</dbReference>
<dbReference type="EMBL" id="NRRV01000226">
    <property type="protein sequence ID" value="MBK1634049.1"/>
    <property type="molecule type" value="Genomic_DNA"/>
</dbReference>
<evidence type="ECO:0000256" key="5">
    <source>
        <dbReference type="SAM" id="Phobius"/>
    </source>
</evidence>
<evidence type="ECO:0000313" key="8">
    <source>
        <dbReference type="Proteomes" id="UP000748752"/>
    </source>
</evidence>
<organism evidence="7 8">
    <name type="scientific">Thiohalocapsa halophila</name>
    <dbReference type="NCBI Taxonomy" id="69359"/>
    <lineage>
        <taxon>Bacteria</taxon>
        <taxon>Pseudomonadati</taxon>
        <taxon>Pseudomonadota</taxon>
        <taxon>Gammaproteobacteria</taxon>
        <taxon>Chromatiales</taxon>
        <taxon>Chromatiaceae</taxon>
        <taxon>Thiohalocapsa</taxon>
    </lineage>
</organism>
<dbReference type="Gene3D" id="1.20.1560.10">
    <property type="entry name" value="ABC transporter type 1, transmembrane domain"/>
    <property type="match status" value="1"/>
</dbReference>
<dbReference type="InterPro" id="IPR011527">
    <property type="entry name" value="ABC1_TM_dom"/>
</dbReference>
<feature type="transmembrane region" description="Helical" evidence="5">
    <location>
        <begin position="213"/>
        <end position="232"/>
    </location>
</feature>
<evidence type="ECO:0000256" key="1">
    <source>
        <dbReference type="ARBA" id="ARBA00004651"/>
    </source>
</evidence>
<feature type="non-terminal residue" evidence="7">
    <location>
        <position position="306"/>
    </location>
</feature>
<evidence type="ECO:0000256" key="2">
    <source>
        <dbReference type="ARBA" id="ARBA00022692"/>
    </source>
</evidence>
<feature type="domain" description="ABC transmembrane type-1" evidence="6">
    <location>
        <begin position="1"/>
        <end position="159"/>
    </location>
</feature>
<accession>A0ABS1CQG5</accession>